<gene>
    <name evidence="2" type="ORF">SAMN05444959_101516</name>
</gene>
<feature type="region of interest" description="Disordered" evidence="1">
    <location>
        <begin position="478"/>
        <end position="507"/>
    </location>
</feature>
<dbReference type="RefSeq" id="WP_089342819.1">
    <property type="nucleotide sequence ID" value="NZ_CP067129.1"/>
</dbReference>
<evidence type="ECO:0000256" key="1">
    <source>
        <dbReference type="SAM" id="MobiDB-lite"/>
    </source>
</evidence>
<keyword evidence="3" id="KW-1185">Reference proteome</keyword>
<feature type="compositionally biased region" description="Gly residues" evidence="1">
    <location>
        <begin position="482"/>
        <end position="496"/>
    </location>
</feature>
<sequence>MKSMELYSEPFATTGNITGEGFRRLLGRPTLGLLQTVIREALQNSMDATLPGQGPKVMLRSRVLRGEEFAALRRHVFAEIPKDADAALLQEELMGESLEVFEIADFGTSGLSGPTRADLVADGPEDPDFVNFMRNVGAARDTHQGGGTYGYGKTSLYALSRHSTILVDSQTTCDGLPVRRLMACRLGGTFAAIEGDVRKRFTGRHWWGSLDGTSGVEPFSGDEAIRLAGLLGLPERSAEATGTTIMIVSPRLDEDDDEDERLPVGPHLLETVLWNFWPRMCRDTPHHRKLSVSIDVDGQNIHVPDPEDYPPLDHFARALSEIRLGGGQIVLSQRPAMDLGRIAMVKGLRSDRNPAALRAHSPFPKQASHIALMRPVELVVKYVEGEAFSDARFEWGGVFVCSDDDEVEAAFADAEPPAHDDWIPDNLPKGRSKTFVNVGLKRINEAARTFANPLSASGQSEEKGQSLAATATLMGRLLEGGSAKGPGRRSGGGGSGTTKRTRVSSPRFTHLEIDAGRKIAVFEAELSNDGRSTDLVLRAVPHLVMDGGIASPDDVDLGFTGQVLDLTVADATEPGESMAIGTMAGKVVCRVPVPDEAAIGLRLSLEEANA</sequence>
<dbReference type="OrthoDB" id="9146762at2"/>
<evidence type="ECO:0000313" key="2">
    <source>
        <dbReference type="EMBL" id="SNT68953.1"/>
    </source>
</evidence>
<accession>A0A239PNL2</accession>
<dbReference type="EMBL" id="FZQB01000001">
    <property type="protein sequence ID" value="SNT68953.1"/>
    <property type="molecule type" value="Genomic_DNA"/>
</dbReference>
<evidence type="ECO:0000313" key="3">
    <source>
        <dbReference type="Proteomes" id="UP000198307"/>
    </source>
</evidence>
<organism evidence="2 3">
    <name type="scientific">Paracoccus seriniphilus</name>
    <dbReference type="NCBI Taxonomy" id="184748"/>
    <lineage>
        <taxon>Bacteria</taxon>
        <taxon>Pseudomonadati</taxon>
        <taxon>Pseudomonadota</taxon>
        <taxon>Alphaproteobacteria</taxon>
        <taxon>Rhodobacterales</taxon>
        <taxon>Paracoccaceae</taxon>
        <taxon>Paracoccus</taxon>
    </lineage>
</organism>
<protein>
    <submittedName>
        <fullName evidence="2">Uncharacterized protein</fullName>
    </submittedName>
</protein>
<dbReference type="Proteomes" id="UP000198307">
    <property type="component" value="Unassembled WGS sequence"/>
</dbReference>
<reference evidence="2 3" key="1">
    <citation type="submission" date="2017-07" db="EMBL/GenBank/DDBJ databases">
        <authorList>
            <person name="Sun Z.S."/>
            <person name="Albrecht U."/>
            <person name="Echele G."/>
            <person name="Lee C.C."/>
        </authorList>
    </citation>
    <scope>NUCLEOTIDE SEQUENCE [LARGE SCALE GENOMIC DNA]</scope>
    <source>
        <strain evidence="2 3">DSM 14827</strain>
    </source>
</reference>
<dbReference type="AlphaFoldDB" id="A0A239PNL2"/>
<proteinExistence type="predicted"/>
<name>A0A239PNL2_9RHOB</name>